<comment type="similarity">
    <text evidence="4 16 17">Belongs to the uridine kinase family.</text>
</comment>
<sequence>MLDARPVVIGVTGGSGSGKTTVSRDIIERLQGESVVMIPQDAYYKDQSDKIIEERVKTNYDHPDAFDHELLIHQVKQLLAGETIELPTYDYSHHTRAAETVTIEPADVIILEGVLLFVDPAVRDLLDIKIFVDTDDDLRFIRRLQRDVAERGRTAETVIEQYLETVKPMYHQFVEPSKRYADIILPEGGANKVGINMLEAQIRDILLRVAASR</sequence>
<dbReference type="NCBIfam" id="NF004018">
    <property type="entry name" value="PRK05480.1"/>
    <property type="match status" value="1"/>
</dbReference>
<comment type="catalytic activity">
    <reaction evidence="15 16 17">
        <text>uridine + ATP = UMP + ADP + H(+)</text>
        <dbReference type="Rhea" id="RHEA:16825"/>
        <dbReference type="ChEBI" id="CHEBI:15378"/>
        <dbReference type="ChEBI" id="CHEBI:16704"/>
        <dbReference type="ChEBI" id="CHEBI:30616"/>
        <dbReference type="ChEBI" id="CHEBI:57865"/>
        <dbReference type="ChEBI" id="CHEBI:456216"/>
        <dbReference type="EC" id="2.7.1.48"/>
    </reaction>
</comment>
<dbReference type="Proteomes" id="UP000371977">
    <property type="component" value="Unassembled WGS sequence"/>
</dbReference>
<dbReference type="InterPro" id="IPR006083">
    <property type="entry name" value="PRK/URK"/>
</dbReference>
<protein>
    <recommendedName>
        <fullName evidence="6 16">Uridine kinase</fullName>
        <ecNumber evidence="5 16">2.7.1.48</ecNumber>
    </recommendedName>
    <alternativeName>
        <fullName evidence="12 16">Cytidine monophosphokinase</fullName>
    </alternativeName>
    <alternativeName>
        <fullName evidence="13 16">Uridine monophosphokinase</fullName>
    </alternativeName>
</protein>
<dbReference type="PANTHER" id="PTHR10285">
    <property type="entry name" value="URIDINE KINASE"/>
    <property type="match status" value="1"/>
</dbReference>
<evidence type="ECO:0000313" key="19">
    <source>
        <dbReference type="EMBL" id="TYC51033.1"/>
    </source>
</evidence>
<dbReference type="GO" id="GO:0005524">
    <property type="term" value="F:ATP binding"/>
    <property type="evidence" value="ECO:0007669"/>
    <property type="project" value="UniProtKB-UniRule"/>
</dbReference>
<evidence type="ECO:0000256" key="8">
    <source>
        <dbReference type="ARBA" id="ARBA00022679"/>
    </source>
</evidence>
<comment type="caution">
    <text evidence="19">The sequence shown here is derived from an EMBL/GenBank/DDBJ whole genome shotgun (WGS) entry which is preliminary data.</text>
</comment>
<keyword evidence="9 16" id="KW-0547">Nucleotide-binding</keyword>
<dbReference type="UniPathway" id="UPA00574">
    <property type="reaction ID" value="UER00637"/>
</dbReference>
<evidence type="ECO:0000256" key="3">
    <source>
        <dbReference type="ARBA" id="ARBA00004784"/>
    </source>
</evidence>
<keyword evidence="7 16" id="KW-0963">Cytoplasm</keyword>
<organism evidence="19 20">
    <name type="scientific">Weissella muntiaci</name>
    <dbReference type="NCBI Taxonomy" id="2508881"/>
    <lineage>
        <taxon>Bacteria</taxon>
        <taxon>Bacillati</taxon>
        <taxon>Bacillota</taxon>
        <taxon>Bacilli</taxon>
        <taxon>Lactobacillales</taxon>
        <taxon>Lactobacillaceae</taxon>
        <taxon>Weissella</taxon>
    </lineage>
</organism>
<evidence type="ECO:0000256" key="16">
    <source>
        <dbReference type="HAMAP-Rule" id="MF_00551"/>
    </source>
</evidence>
<keyword evidence="8 16" id="KW-0808">Transferase</keyword>
<accession>A0A6C2CC96</accession>
<comment type="pathway">
    <text evidence="3 16 17">Pyrimidine metabolism; CTP biosynthesis via salvage pathway; CTP from cytidine: step 1/3.</text>
</comment>
<dbReference type="InterPro" id="IPR027417">
    <property type="entry name" value="P-loop_NTPase"/>
</dbReference>
<dbReference type="AlphaFoldDB" id="A0A6C2CC96"/>
<dbReference type="GO" id="GO:0005737">
    <property type="term" value="C:cytoplasm"/>
    <property type="evidence" value="ECO:0007669"/>
    <property type="project" value="UniProtKB-SubCell"/>
</dbReference>
<evidence type="ECO:0000256" key="17">
    <source>
        <dbReference type="RuleBase" id="RU003825"/>
    </source>
</evidence>
<dbReference type="RefSeq" id="WP_148621619.1">
    <property type="nucleotide sequence ID" value="NZ_SDGZ01000003.1"/>
</dbReference>
<keyword evidence="10 16" id="KW-0418">Kinase</keyword>
<dbReference type="GO" id="GO:0044206">
    <property type="term" value="P:UMP salvage"/>
    <property type="evidence" value="ECO:0007669"/>
    <property type="project" value="UniProtKB-UniRule"/>
</dbReference>
<dbReference type="OrthoDB" id="9777642at2"/>
<reference evidence="19 20" key="1">
    <citation type="submission" date="2019-01" db="EMBL/GenBank/DDBJ databases">
        <title>Weissella sp. nov., a novel lactic acid bacterium isolated from animal feces.</title>
        <authorList>
            <person name="Wang L.-T."/>
        </authorList>
    </citation>
    <scope>NUCLEOTIDE SEQUENCE [LARGE SCALE GENOMIC DNA]</scope>
    <source>
        <strain evidence="19 20">8H-2</strain>
    </source>
</reference>
<dbReference type="NCBIfam" id="TIGR00235">
    <property type="entry name" value="udk"/>
    <property type="match status" value="1"/>
</dbReference>
<evidence type="ECO:0000256" key="15">
    <source>
        <dbReference type="ARBA" id="ARBA00048909"/>
    </source>
</evidence>
<dbReference type="SUPFAM" id="SSF52540">
    <property type="entry name" value="P-loop containing nucleoside triphosphate hydrolases"/>
    <property type="match status" value="1"/>
</dbReference>
<evidence type="ECO:0000256" key="1">
    <source>
        <dbReference type="ARBA" id="ARBA00004496"/>
    </source>
</evidence>
<name>A0A6C2CC96_9LACO</name>
<comment type="pathway">
    <text evidence="2 16 17">Pyrimidine metabolism; UMP biosynthesis via salvage pathway; UMP from uridine: step 1/1.</text>
</comment>
<evidence type="ECO:0000259" key="18">
    <source>
        <dbReference type="Pfam" id="PF00485"/>
    </source>
</evidence>
<evidence type="ECO:0000256" key="14">
    <source>
        <dbReference type="ARBA" id="ARBA00047436"/>
    </source>
</evidence>
<dbReference type="InterPro" id="IPR026008">
    <property type="entry name" value="Uridine_kinase"/>
</dbReference>
<dbReference type="HAMAP" id="MF_00551">
    <property type="entry name" value="Uridine_kinase"/>
    <property type="match status" value="1"/>
</dbReference>
<evidence type="ECO:0000256" key="6">
    <source>
        <dbReference type="ARBA" id="ARBA00021478"/>
    </source>
</evidence>
<dbReference type="Gene3D" id="3.40.50.300">
    <property type="entry name" value="P-loop containing nucleotide triphosphate hydrolases"/>
    <property type="match status" value="1"/>
</dbReference>
<gene>
    <name evidence="16" type="primary">udk</name>
    <name evidence="19" type="ORF">ESZ50_00430</name>
</gene>
<evidence type="ECO:0000313" key="20">
    <source>
        <dbReference type="Proteomes" id="UP000371977"/>
    </source>
</evidence>
<evidence type="ECO:0000256" key="9">
    <source>
        <dbReference type="ARBA" id="ARBA00022741"/>
    </source>
</evidence>
<comment type="catalytic activity">
    <reaction evidence="14 17">
        <text>cytidine + ATP = CMP + ADP + H(+)</text>
        <dbReference type="Rhea" id="RHEA:24674"/>
        <dbReference type="ChEBI" id="CHEBI:15378"/>
        <dbReference type="ChEBI" id="CHEBI:17562"/>
        <dbReference type="ChEBI" id="CHEBI:30616"/>
        <dbReference type="ChEBI" id="CHEBI:60377"/>
        <dbReference type="ChEBI" id="CHEBI:456216"/>
        <dbReference type="EC" id="2.7.1.48"/>
    </reaction>
</comment>
<dbReference type="GO" id="GO:0044211">
    <property type="term" value="P:CTP salvage"/>
    <property type="evidence" value="ECO:0007669"/>
    <property type="project" value="UniProtKB-UniRule"/>
</dbReference>
<evidence type="ECO:0000256" key="12">
    <source>
        <dbReference type="ARBA" id="ARBA00030641"/>
    </source>
</evidence>
<dbReference type="EMBL" id="SDGZ01000003">
    <property type="protein sequence ID" value="TYC51033.1"/>
    <property type="molecule type" value="Genomic_DNA"/>
</dbReference>
<evidence type="ECO:0000256" key="5">
    <source>
        <dbReference type="ARBA" id="ARBA00012137"/>
    </source>
</evidence>
<keyword evidence="20" id="KW-1185">Reference proteome</keyword>
<keyword evidence="11 16" id="KW-0067">ATP-binding</keyword>
<dbReference type="InterPro" id="IPR000764">
    <property type="entry name" value="Uridine_kinase-like"/>
</dbReference>
<dbReference type="PRINTS" id="PR00988">
    <property type="entry name" value="URIDINKINASE"/>
</dbReference>
<comment type="subcellular location">
    <subcellularLocation>
        <location evidence="1 16 17">Cytoplasm</location>
    </subcellularLocation>
</comment>
<feature type="binding site" evidence="16">
    <location>
        <begin position="13"/>
        <end position="20"/>
    </location>
    <ligand>
        <name>ATP</name>
        <dbReference type="ChEBI" id="CHEBI:30616"/>
    </ligand>
</feature>
<evidence type="ECO:0000256" key="2">
    <source>
        <dbReference type="ARBA" id="ARBA00004690"/>
    </source>
</evidence>
<dbReference type="CDD" id="cd02023">
    <property type="entry name" value="UMPK"/>
    <property type="match status" value="1"/>
</dbReference>
<dbReference type="UniPathway" id="UPA00579">
    <property type="reaction ID" value="UER00640"/>
</dbReference>
<proteinExistence type="inferred from homology"/>
<evidence type="ECO:0000256" key="4">
    <source>
        <dbReference type="ARBA" id="ARBA00005408"/>
    </source>
</evidence>
<evidence type="ECO:0000256" key="13">
    <source>
        <dbReference type="ARBA" id="ARBA00031452"/>
    </source>
</evidence>
<dbReference type="GO" id="GO:0043771">
    <property type="term" value="F:cytidine kinase activity"/>
    <property type="evidence" value="ECO:0007669"/>
    <property type="project" value="RHEA"/>
</dbReference>
<feature type="domain" description="Phosphoribulokinase/uridine kinase" evidence="18">
    <location>
        <begin position="8"/>
        <end position="193"/>
    </location>
</feature>
<dbReference type="Pfam" id="PF00485">
    <property type="entry name" value="PRK"/>
    <property type="match status" value="1"/>
</dbReference>
<evidence type="ECO:0000256" key="11">
    <source>
        <dbReference type="ARBA" id="ARBA00022840"/>
    </source>
</evidence>
<evidence type="ECO:0000256" key="7">
    <source>
        <dbReference type="ARBA" id="ARBA00022490"/>
    </source>
</evidence>
<evidence type="ECO:0000256" key="10">
    <source>
        <dbReference type="ARBA" id="ARBA00022777"/>
    </source>
</evidence>
<dbReference type="GO" id="GO:0004849">
    <property type="term" value="F:uridine kinase activity"/>
    <property type="evidence" value="ECO:0007669"/>
    <property type="project" value="UniProtKB-UniRule"/>
</dbReference>
<dbReference type="EC" id="2.7.1.48" evidence="5 16"/>